<feature type="transmembrane region" description="Helical" evidence="9">
    <location>
        <begin position="222"/>
        <end position="244"/>
    </location>
</feature>
<sequence>MGVQVVVSLLAASVMQKLAPHCSFARWLLCNGSLHRYKHPSEEELRVLAGKQRPKTKRDRRMNGVTDDKPLSVPRDIDLHLDTSPITAVDALVLRYFLEYQWFVDFAVYATAVYIFTEGYSCVVEPQREMNLGVLWCLLTVFFSIKVFFMVMRHYFRSEEGGERSVCLTFAFFFLLLAMVVLVVREEYLEFGLEPGLDSVSSNLESILKPRGWEWTLPLARLAFKLGLVALCSFLGACLTFPGLRLAQTHLDALRMAADRPLAQVLLHVSFLAPVLLVVMWIRPISRDFVLHAPMGKQTVQILSDSAFNTARLWAVVGLCGLRLAATRPHLQAYLGLAERWVQQMRKEAGRIAAVEIQRKITRIYCYVPVVSLQYLGPIILTLHCALLLKTLGHHSWGLYPESPPVPAAVAAAPSRPGGEDGEEVRAAVEQITGVLGGILTPLFFRGLFAFLTCRLSAGRVLYIRVQQCVASPLLPPITAVPVPIAPAPCSDIAAPCSDIAAPQRGLLLCCRLQTAAQSSAASRDPSRDCRGAVGLGQQPRFLEQTLGFALRSLPPLTECVCFYRVSALPSGVRALGVVPLLGVKSLGPAASAVGCFRNK</sequence>
<dbReference type="PANTHER" id="PTHR13624:SF4">
    <property type="entry name" value="TRANSMEMBRANE PROTEIN 161A"/>
    <property type="match status" value="1"/>
</dbReference>
<feature type="transmembrane region" description="Helical" evidence="9">
    <location>
        <begin position="164"/>
        <end position="184"/>
    </location>
</feature>
<keyword evidence="7" id="KW-0325">Glycoprotein</keyword>
<dbReference type="GO" id="GO:0016020">
    <property type="term" value="C:membrane"/>
    <property type="evidence" value="ECO:0007669"/>
    <property type="project" value="UniProtKB-SubCell"/>
</dbReference>
<dbReference type="Ensembl" id="ENSGALT00010068170.1">
    <property type="protein sequence ID" value="ENSGALP00010041913.1"/>
    <property type="gene ID" value="ENSGALG00010028131.1"/>
</dbReference>
<name>A0A8V1AF88_CHICK</name>
<evidence type="ECO:0000256" key="8">
    <source>
        <dbReference type="ARBA" id="ARBA00040182"/>
    </source>
</evidence>
<reference evidence="10" key="2">
    <citation type="submission" date="2025-08" db="UniProtKB">
        <authorList>
            <consortium name="Ensembl"/>
        </authorList>
    </citation>
    <scope>IDENTIFICATION</scope>
    <source>
        <strain evidence="10">broiler</strain>
    </source>
</reference>
<keyword evidence="6 9" id="KW-0472">Membrane</keyword>
<evidence type="ECO:0000256" key="5">
    <source>
        <dbReference type="ARBA" id="ARBA00022989"/>
    </source>
</evidence>
<dbReference type="AlphaFoldDB" id="A0A8V1AF88"/>
<keyword evidence="3 9" id="KW-0812">Transmembrane</keyword>
<evidence type="ECO:0000256" key="7">
    <source>
        <dbReference type="ARBA" id="ARBA00023180"/>
    </source>
</evidence>
<evidence type="ECO:0000256" key="4">
    <source>
        <dbReference type="ARBA" id="ARBA00022729"/>
    </source>
</evidence>
<evidence type="ECO:0000256" key="2">
    <source>
        <dbReference type="ARBA" id="ARBA00009706"/>
    </source>
</evidence>
<organism evidence="10 11">
    <name type="scientific">Gallus gallus</name>
    <name type="common">Chicken</name>
    <dbReference type="NCBI Taxonomy" id="9031"/>
    <lineage>
        <taxon>Eukaryota</taxon>
        <taxon>Metazoa</taxon>
        <taxon>Chordata</taxon>
        <taxon>Craniata</taxon>
        <taxon>Vertebrata</taxon>
        <taxon>Euteleostomi</taxon>
        <taxon>Archelosauria</taxon>
        <taxon>Archosauria</taxon>
        <taxon>Dinosauria</taxon>
        <taxon>Saurischia</taxon>
        <taxon>Theropoda</taxon>
        <taxon>Coelurosauria</taxon>
        <taxon>Aves</taxon>
        <taxon>Neognathae</taxon>
        <taxon>Galloanserae</taxon>
        <taxon>Galliformes</taxon>
        <taxon>Phasianidae</taxon>
        <taxon>Phasianinae</taxon>
        <taxon>Gallus</taxon>
    </lineage>
</organism>
<dbReference type="PANTHER" id="PTHR13624">
    <property type="entry name" value="RE42071P"/>
    <property type="match status" value="1"/>
</dbReference>
<evidence type="ECO:0000256" key="9">
    <source>
        <dbReference type="SAM" id="Phobius"/>
    </source>
</evidence>
<gene>
    <name evidence="10" type="primary">TMEM161A</name>
</gene>
<keyword evidence="4" id="KW-0732">Signal</keyword>
<dbReference type="InterPro" id="IPR019395">
    <property type="entry name" value="Transmembrane_161A/B"/>
</dbReference>
<evidence type="ECO:0000313" key="10">
    <source>
        <dbReference type="Ensembl" id="ENSGALP00010041913.1"/>
    </source>
</evidence>
<accession>A0A8V1AF88</accession>
<keyword evidence="5 9" id="KW-1133">Transmembrane helix</keyword>
<dbReference type="OrthoDB" id="784140at2759"/>
<evidence type="ECO:0000256" key="6">
    <source>
        <dbReference type="ARBA" id="ARBA00023136"/>
    </source>
</evidence>
<dbReference type="Proteomes" id="UP000000539">
    <property type="component" value="Chromosome 28"/>
</dbReference>
<reference evidence="10" key="3">
    <citation type="submission" date="2025-09" db="UniProtKB">
        <authorList>
            <consortium name="Ensembl"/>
        </authorList>
    </citation>
    <scope>IDENTIFICATION</scope>
    <source>
        <strain evidence="10">broiler</strain>
    </source>
</reference>
<proteinExistence type="inferred from homology"/>
<protein>
    <recommendedName>
        <fullName evidence="8">Transmembrane protein 161A</fullName>
    </recommendedName>
</protein>
<comment type="similarity">
    <text evidence="2">Belongs to the TMEM161 family.</text>
</comment>
<dbReference type="Pfam" id="PF10268">
    <property type="entry name" value="Tmemb_161AB"/>
    <property type="match status" value="1"/>
</dbReference>
<evidence type="ECO:0000313" key="11">
    <source>
        <dbReference type="Proteomes" id="UP000000539"/>
    </source>
</evidence>
<feature type="transmembrane region" description="Helical" evidence="9">
    <location>
        <begin position="132"/>
        <end position="152"/>
    </location>
</feature>
<evidence type="ECO:0000256" key="1">
    <source>
        <dbReference type="ARBA" id="ARBA00004141"/>
    </source>
</evidence>
<keyword evidence="11" id="KW-1185">Reference proteome</keyword>
<reference evidence="10" key="1">
    <citation type="submission" date="2020-11" db="EMBL/GenBank/DDBJ databases">
        <title>Gallus gallus (Chicken) genome, bGalGal1, GRCg7b, maternal haplotype autosomes + Z &amp; W.</title>
        <authorList>
            <person name="Warren W."/>
            <person name="Formenti G."/>
            <person name="Fedrigo O."/>
            <person name="Haase B."/>
            <person name="Mountcastle J."/>
            <person name="Balacco J."/>
            <person name="Tracey A."/>
            <person name="Schneider V."/>
            <person name="Okimoto R."/>
            <person name="Cheng H."/>
            <person name="Hawken R."/>
            <person name="Howe K."/>
            <person name="Jarvis E.D."/>
        </authorList>
    </citation>
    <scope>NUCLEOTIDE SEQUENCE [LARGE SCALE GENOMIC DNA]</scope>
    <source>
        <strain evidence="10">Broiler</strain>
    </source>
</reference>
<feature type="transmembrane region" description="Helical" evidence="9">
    <location>
        <begin position="265"/>
        <end position="282"/>
    </location>
</feature>
<dbReference type="GeneTree" id="ENSGT00390000000672"/>
<comment type="subcellular location">
    <subcellularLocation>
        <location evidence="1">Membrane</location>
        <topology evidence="1">Multi-pass membrane protein</topology>
    </subcellularLocation>
</comment>
<evidence type="ECO:0000256" key="3">
    <source>
        <dbReference type="ARBA" id="ARBA00022692"/>
    </source>
</evidence>